<dbReference type="SMART" id="SM00398">
    <property type="entry name" value="HMG"/>
    <property type="match status" value="1"/>
</dbReference>
<dbReference type="GO" id="GO:0003677">
    <property type="term" value="F:DNA binding"/>
    <property type="evidence" value="ECO:0007669"/>
    <property type="project" value="UniProtKB-UniRule"/>
</dbReference>
<feature type="DNA-binding region" description="HMG box" evidence="5">
    <location>
        <begin position="41"/>
        <end position="110"/>
    </location>
</feature>
<feature type="compositionally biased region" description="Basic and acidic residues" evidence="6">
    <location>
        <begin position="23"/>
        <end position="40"/>
    </location>
</feature>
<dbReference type="Gene3D" id="1.10.30.10">
    <property type="entry name" value="High mobility group box domain"/>
    <property type="match status" value="1"/>
</dbReference>
<dbReference type="GO" id="GO:0030527">
    <property type="term" value="F:structural constituent of chromatin"/>
    <property type="evidence" value="ECO:0007669"/>
    <property type="project" value="UniProtKB-ARBA"/>
</dbReference>
<feature type="region of interest" description="Disordered" evidence="6">
    <location>
        <begin position="76"/>
        <end position="143"/>
    </location>
</feature>
<comment type="similarity">
    <text evidence="2">Belongs to the HMGB family.</text>
</comment>
<dbReference type="PROSITE" id="PS50118">
    <property type="entry name" value="HMG_BOX_2"/>
    <property type="match status" value="1"/>
</dbReference>
<evidence type="ECO:0000256" key="3">
    <source>
        <dbReference type="ARBA" id="ARBA00023125"/>
    </source>
</evidence>
<evidence type="ECO:0000256" key="1">
    <source>
        <dbReference type="ARBA" id="ARBA00004123"/>
    </source>
</evidence>
<dbReference type="GO" id="GO:0005634">
    <property type="term" value="C:nucleus"/>
    <property type="evidence" value="ECO:0007669"/>
    <property type="project" value="UniProtKB-SubCell"/>
</dbReference>
<dbReference type="Pfam" id="PF00505">
    <property type="entry name" value="HMG_box"/>
    <property type="match status" value="1"/>
</dbReference>
<dbReference type="InterPro" id="IPR036910">
    <property type="entry name" value="HMG_box_dom_sf"/>
</dbReference>
<dbReference type="AlphaFoldDB" id="A0A218X4A9"/>
<comment type="caution">
    <text evidence="8">The sequence shown here is derived from an EMBL/GenBank/DDBJ whole genome shotgun (WGS) entry which is preliminary data.</text>
</comment>
<dbReference type="CDD" id="cd22005">
    <property type="entry name" value="HMG-box_AtHMGB1-like"/>
    <property type="match status" value="1"/>
</dbReference>
<evidence type="ECO:0000259" key="7">
    <source>
        <dbReference type="PROSITE" id="PS50118"/>
    </source>
</evidence>
<feature type="region of interest" description="Disordered" evidence="6">
    <location>
        <begin position="1"/>
        <end position="43"/>
    </location>
</feature>
<protein>
    <recommendedName>
        <fullName evidence="7">HMG box domain-containing protein</fullName>
    </recommendedName>
</protein>
<dbReference type="PANTHER" id="PTHR46261:SF32">
    <property type="entry name" value="HIGH MOBILITY GROUP B PROTEIN 3-LIKE"/>
    <property type="match status" value="1"/>
</dbReference>
<dbReference type="InterPro" id="IPR009071">
    <property type="entry name" value="HMG_box_dom"/>
</dbReference>
<evidence type="ECO:0000313" key="9">
    <source>
        <dbReference type="Proteomes" id="UP000197138"/>
    </source>
</evidence>
<dbReference type="GO" id="GO:0003682">
    <property type="term" value="F:chromatin binding"/>
    <property type="evidence" value="ECO:0007669"/>
    <property type="project" value="UniProtKB-ARBA"/>
</dbReference>
<dbReference type="PANTHER" id="PTHR46261">
    <property type="entry name" value="HIGH MOBILITY GROUP B PROTEIN 4-RELATED"/>
    <property type="match status" value="1"/>
</dbReference>
<dbReference type="Proteomes" id="UP000197138">
    <property type="component" value="Unassembled WGS sequence"/>
</dbReference>
<proteinExistence type="inferred from homology"/>
<reference evidence="9" key="1">
    <citation type="journal article" date="2017" name="Plant J.">
        <title>The pomegranate (Punica granatum L.) genome and the genomics of punicalagin biosynthesis.</title>
        <authorList>
            <person name="Qin G."/>
            <person name="Xu C."/>
            <person name="Ming R."/>
            <person name="Tang H."/>
            <person name="Guyot R."/>
            <person name="Kramer E.M."/>
            <person name="Hu Y."/>
            <person name="Yi X."/>
            <person name="Qi Y."/>
            <person name="Xu X."/>
            <person name="Gao Z."/>
            <person name="Pan H."/>
            <person name="Jian J."/>
            <person name="Tian Y."/>
            <person name="Yue Z."/>
            <person name="Xu Y."/>
        </authorList>
    </citation>
    <scope>NUCLEOTIDE SEQUENCE [LARGE SCALE GENOMIC DNA]</scope>
    <source>
        <strain evidence="9">cv. Dabenzi</strain>
    </source>
</reference>
<keyword evidence="4 5" id="KW-0539">Nucleus</keyword>
<gene>
    <name evidence="8" type="ORF">CDL15_Pgr023239</name>
</gene>
<evidence type="ECO:0000256" key="6">
    <source>
        <dbReference type="SAM" id="MobiDB-lite"/>
    </source>
</evidence>
<keyword evidence="3 5" id="KW-0238">DNA-binding</keyword>
<organism evidence="8 9">
    <name type="scientific">Punica granatum</name>
    <name type="common">Pomegranate</name>
    <dbReference type="NCBI Taxonomy" id="22663"/>
    <lineage>
        <taxon>Eukaryota</taxon>
        <taxon>Viridiplantae</taxon>
        <taxon>Streptophyta</taxon>
        <taxon>Embryophyta</taxon>
        <taxon>Tracheophyta</taxon>
        <taxon>Spermatophyta</taxon>
        <taxon>Magnoliopsida</taxon>
        <taxon>eudicotyledons</taxon>
        <taxon>Gunneridae</taxon>
        <taxon>Pentapetalae</taxon>
        <taxon>rosids</taxon>
        <taxon>malvids</taxon>
        <taxon>Myrtales</taxon>
        <taxon>Lythraceae</taxon>
        <taxon>Punica</taxon>
    </lineage>
</organism>
<feature type="domain" description="HMG box" evidence="7">
    <location>
        <begin position="41"/>
        <end position="110"/>
    </location>
</feature>
<dbReference type="GO" id="GO:0006325">
    <property type="term" value="P:chromatin organization"/>
    <property type="evidence" value="ECO:0007669"/>
    <property type="project" value="UniProtKB-ARBA"/>
</dbReference>
<accession>A0A218X4A9</accession>
<evidence type="ECO:0000256" key="2">
    <source>
        <dbReference type="ARBA" id="ARBA00008774"/>
    </source>
</evidence>
<sequence>MKGLRNVTVAQKKPDAQMPKKRKAEEEATKKKASKKDSGAPKRPLSAYLLFMEDFRKTYKENFPDNKSVAVVAKAGGEKWKSMPVSEKAPYAEKASKKKAEYEKALAAHKQNMNSKVVGDAEPAQSSKSSSEVHNDGEEEASS</sequence>
<dbReference type="InterPro" id="IPR031061">
    <property type="entry name" value="HMGB_plant"/>
</dbReference>
<comment type="subcellular location">
    <subcellularLocation>
        <location evidence="1">Nucleus</location>
    </subcellularLocation>
</comment>
<evidence type="ECO:0000313" key="8">
    <source>
        <dbReference type="EMBL" id="OWM79827.1"/>
    </source>
</evidence>
<feature type="compositionally biased region" description="Basic and acidic residues" evidence="6">
    <location>
        <begin position="90"/>
        <end position="106"/>
    </location>
</feature>
<evidence type="ECO:0000256" key="4">
    <source>
        <dbReference type="ARBA" id="ARBA00023242"/>
    </source>
</evidence>
<dbReference type="SUPFAM" id="SSF47095">
    <property type="entry name" value="HMG-box"/>
    <property type="match status" value="1"/>
</dbReference>
<dbReference type="EMBL" id="MTKT01002440">
    <property type="protein sequence ID" value="OWM79827.1"/>
    <property type="molecule type" value="Genomic_DNA"/>
</dbReference>
<evidence type="ECO:0000256" key="5">
    <source>
        <dbReference type="PROSITE-ProRule" id="PRU00267"/>
    </source>
</evidence>
<name>A0A218X4A9_PUNGR</name>
<dbReference type="GO" id="GO:0000785">
    <property type="term" value="C:chromatin"/>
    <property type="evidence" value="ECO:0007669"/>
    <property type="project" value="UniProtKB-ARBA"/>
</dbReference>